<evidence type="ECO:0000313" key="2">
    <source>
        <dbReference type="EMBL" id="TQQ81389.1"/>
    </source>
</evidence>
<accession>A0A544QPN3</accession>
<reference evidence="2 3" key="1">
    <citation type="submission" date="2019-02" db="EMBL/GenBank/DDBJ databases">
        <title>Halonotius sp. a new haloqrchaeon isolated from saline water.</title>
        <authorList>
            <person name="Duran-Viseras A."/>
            <person name="Sanchez-Porro C."/>
            <person name="Ventosa A."/>
        </authorList>
    </citation>
    <scope>NUCLEOTIDE SEQUENCE [LARGE SCALE GENOMIC DNA]</scope>
    <source>
        <strain evidence="2 3">F9-27</strain>
    </source>
</reference>
<proteinExistence type="predicted"/>
<name>A0A544QPN3_9EURY</name>
<dbReference type="AlphaFoldDB" id="A0A544QPN3"/>
<keyword evidence="3" id="KW-1185">Reference proteome</keyword>
<organism evidence="2 3">
    <name type="scientific">Halonotius roseus</name>
    <dbReference type="NCBI Taxonomy" id="2511997"/>
    <lineage>
        <taxon>Archaea</taxon>
        <taxon>Methanobacteriati</taxon>
        <taxon>Methanobacteriota</taxon>
        <taxon>Stenosarchaea group</taxon>
        <taxon>Halobacteria</taxon>
        <taxon>Halobacteriales</taxon>
        <taxon>Haloferacaceae</taxon>
        <taxon>Halonotius</taxon>
    </lineage>
</organism>
<evidence type="ECO:0000259" key="1">
    <source>
        <dbReference type="Pfam" id="PF18480"/>
    </source>
</evidence>
<dbReference type="RefSeq" id="WP_142441962.1">
    <property type="nucleotide sequence ID" value="NZ_SESI01000001.1"/>
</dbReference>
<dbReference type="EMBL" id="SESI01000001">
    <property type="protein sequence ID" value="TQQ81389.1"/>
    <property type="molecule type" value="Genomic_DNA"/>
</dbReference>
<sequence length="119" mass="13128">MGDSEWGFFLDENVGREVATQLTQRGYHADLVIDVLEPGVADHSEILPYAREHGLIVVTKDCSDFSALPPSEHEGLILVANHAHSPVDLAAAIDTLVDTYPSRSAFRGQEEFIDDWVSH</sequence>
<dbReference type="Pfam" id="PF18480">
    <property type="entry name" value="DUF5615"/>
    <property type="match status" value="1"/>
</dbReference>
<comment type="caution">
    <text evidence="2">The sequence shown here is derived from an EMBL/GenBank/DDBJ whole genome shotgun (WGS) entry which is preliminary data.</text>
</comment>
<feature type="domain" description="DUF5615" evidence="1">
    <location>
        <begin position="8"/>
        <end position="108"/>
    </location>
</feature>
<dbReference type="InterPro" id="IPR041049">
    <property type="entry name" value="DUF5615"/>
</dbReference>
<protein>
    <recommendedName>
        <fullName evidence="1">DUF5615 domain-containing protein</fullName>
    </recommendedName>
</protein>
<dbReference type="OrthoDB" id="147476at2157"/>
<evidence type="ECO:0000313" key="3">
    <source>
        <dbReference type="Proteomes" id="UP000315385"/>
    </source>
</evidence>
<gene>
    <name evidence="2" type="ORF">EWF95_00120</name>
</gene>
<dbReference type="Proteomes" id="UP000315385">
    <property type="component" value="Unassembled WGS sequence"/>
</dbReference>